<protein>
    <recommendedName>
        <fullName evidence="2">EF-hand domain-containing protein</fullName>
    </recommendedName>
</protein>
<dbReference type="InterPro" id="IPR011992">
    <property type="entry name" value="EF-hand-dom_pair"/>
</dbReference>
<name>A1T005_PSYIN</name>
<dbReference type="KEGG" id="pin:Ping_3384"/>
<dbReference type="GO" id="GO:0005509">
    <property type="term" value="F:calcium ion binding"/>
    <property type="evidence" value="ECO:0007669"/>
    <property type="project" value="InterPro"/>
</dbReference>
<feature type="domain" description="EF-hand" evidence="2">
    <location>
        <begin position="52"/>
        <end position="87"/>
    </location>
</feature>
<dbReference type="AlphaFoldDB" id="A1T005"/>
<keyword evidence="1" id="KW-0732">Signal</keyword>
<keyword evidence="4" id="KW-1185">Reference proteome</keyword>
<dbReference type="SUPFAM" id="SSF47473">
    <property type="entry name" value="EF-hand"/>
    <property type="match status" value="1"/>
</dbReference>
<reference evidence="3 4" key="1">
    <citation type="submission" date="2007-01" db="EMBL/GenBank/DDBJ databases">
        <title>Complete sequence of Psychromonas ingrahamii 37.</title>
        <authorList>
            <consortium name="US DOE Joint Genome Institute"/>
            <person name="Copeland A."/>
            <person name="Lucas S."/>
            <person name="Lapidus A."/>
            <person name="Barry K."/>
            <person name="Detter J.C."/>
            <person name="Glavina del Rio T."/>
            <person name="Hammon N."/>
            <person name="Israni S."/>
            <person name="Dalin E."/>
            <person name="Tice H."/>
            <person name="Pitluck S."/>
            <person name="Thompson L.S."/>
            <person name="Brettin T."/>
            <person name="Bruce D."/>
            <person name="Han C."/>
            <person name="Tapia R."/>
            <person name="Schmutz J."/>
            <person name="Larimer F."/>
            <person name="Land M."/>
            <person name="Hauser L."/>
            <person name="Kyrpides N."/>
            <person name="Ivanova N."/>
            <person name="Staley J."/>
            <person name="Richardson P."/>
        </authorList>
    </citation>
    <scope>NUCLEOTIDE SEQUENCE [LARGE SCALE GENOMIC DNA]</scope>
    <source>
        <strain evidence="3 4">37</strain>
    </source>
</reference>
<dbReference type="Proteomes" id="UP000000639">
    <property type="component" value="Chromosome"/>
</dbReference>
<sequence length="133" mass="14703">MKDKMLTFLALMTVFVVGFSYAAGSDGGQGKGSQGAGGQGMGNLSQMANKINTQVRYRLTYQEMDKNTDGQVTEEEYQAVIAQRREKNPGLGANQNANMFTFKELDLNGDAQLSQEEFNQHLAITNNSRRLKQ</sequence>
<evidence type="ECO:0000313" key="3">
    <source>
        <dbReference type="EMBL" id="ABM05070.1"/>
    </source>
</evidence>
<dbReference type="InterPro" id="IPR002048">
    <property type="entry name" value="EF_hand_dom"/>
</dbReference>
<accession>A1T005</accession>
<evidence type="ECO:0000313" key="4">
    <source>
        <dbReference type="Proteomes" id="UP000000639"/>
    </source>
</evidence>
<dbReference type="EMBL" id="CP000510">
    <property type="protein sequence ID" value="ABM05070.1"/>
    <property type="molecule type" value="Genomic_DNA"/>
</dbReference>
<dbReference type="Gene3D" id="1.10.238.10">
    <property type="entry name" value="EF-hand"/>
    <property type="match status" value="1"/>
</dbReference>
<evidence type="ECO:0000256" key="1">
    <source>
        <dbReference type="SAM" id="SignalP"/>
    </source>
</evidence>
<dbReference type="PROSITE" id="PS50222">
    <property type="entry name" value="EF_HAND_2"/>
    <property type="match status" value="2"/>
</dbReference>
<gene>
    <name evidence="3" type="ordered locus">Ping_3384</name>
</gene>
<feature type="domain" description="EF-hand" evidence="2">
    <location>
        <begin position="93"/>
        <end position="128"/>
    </location>
</feature>
<feature type="signal peptide" evidence="1">
    <location>
        <begin position="1"/>
        <end position="22"/>
    </location>
</feature>
<evidence type="ECO:0000259" key="2">
    <source>
        <dbReference type="PROSITE" id="PS50222"/>
    </source>
</evidence>
<feature type="chain" id="PRO_5002637181" description="EF-hand domain-containing protein" evidence="1">
    <location>
        <begin position="23"/>
        <end position="133"/>
    </location>
</feature>
<dbReference type="OrthoDB" id="5470953at2"/>
<dbReference type="PROSITE" id="PS00018">
    <property type="entry name" value="EF_HAND_1"/>
    <property type="match status" value="1"/>
</dbReference>
<organism evidence="3 4">
    <name type="scientific">Psychromonas ingrahamii (strain DSM 17664 / CCUG 51855 / 37)</name>
    <dbReference type="NCBI Taxonomy" id="357804"/>
    <lineage>
        <taxon>Bacteria</taxon>
        <taxon>Pseudomonadati</taxon>
        <taxon>Pseudomonadota</taxon>
        <taxon>Gammaproteobacteria</taxon>
        <taxon>Alteromonadales</taxon>
        <taxon>Psychromonadaceae</taxon>
        <taxon>Psychromonas</taxon>
    </lineage>
</organism>
<dbReference type="InterPro" id="IPR018247">
    <property type="entry name" value="EF_Hand_1_Ca_BS"/>
</dbReference>
<dbReference type="Pfam" id="PF13202">
    <property type="entry name" value="EF-hand_5"/>
    <property type="match status" value="2"/>
</dbReference>
<dbReference type="RefSeq" id="WP_011771622.1">
    <property type="nucleotide sequence ID" value="NC_008709.1"/>
</dbReference>
<proteinExistence type="predicted"/>
<dbReference type="HOGENOM" id="CLU_1904986_0_0_6"/>